<dbReference type="Gene3D" id="3.30.70.1230">
    <property type="entry name" value="Nucleotide cyclase"/>
    <property type="match status" value="1"/>
</dbReference>
<feature type="binding site" evidence="11">
    <location>
        <position position="1382"/>
    </location>
    <ligand>
        <name>ATP</name>
        <dbReference type="ChEBI" id="CHEBI:30616"/>
    </ligand>
</feature>
<dbReference type="Proteomes" id="UP000011083">
    <property type="component" value="Unassembled WGS sequence"/>
</dbReference>
<dbReference type="FunFam" id="3.30.200.20:FF:000060">
    <property type="entry name" value="Serine/threonine-protein kinase isoform 1"/>
    <property type="match status" value="2"/>
</dbReference>
<evidence type="ECO:0000256" key="7">
    <source>
        <dbReference type="ARBA" id="ARBA00022777"/>
    </source>
</evidence>
<dbReference type="PANTHER" id="PTHR44329">
    <property type="entry name" value="SERINE/THREONINE-PROTEIN KINASE TNNI3K-RELATED"/>
    <property type="match status" value="1"/>
</dbReference>
<dbReference type="PROSITE" id="PS00108">
    <property type="entry name" value="PROTEIN_KINASE_ST"/>
    <property type="match status" value="2"/>
</dbReference>
<dbReference type="Gene3D" id="3.30.200.20">
    <property type="entry name" value="Phosphorylase Kinase, domain 1"/>
    <property type="match status" value="2"/>
</dbReference>
<dbReference type="GO" id="GO:0035556">
    <property type="term" value="P:intracellular signal transduction"/>
    <property type="evidence" value="ECO:0007669"/>
    <property type="project" value="InterPro"/>
</dbReference>
<dbReference type="InterPro" id="IPR008271">
    <property type="entry name" value="Ser/Thr_kinase_AS"/>
</dbReference>
<evidence type="ECO:0000259" key="15">
    <source>
        <dbReference type="PROSITE" id="PS50125"/>
    </source>
</evidence>
<evidence type="ECO:0000256" key="11">
    <source>
        <dbReference type="PROSITE-ProRule" id="PRU10141"/>
    </source>
</evidence>
<dbReference type="SMART" id="SM00044">
    <property type="entry name" value="CYCc"/>
    <property type="match status" value="1"/>
</dbReference>
<feature type="compositionally biased region" description="Low complexity" evidence="12">
    <location>
        <begin position="1299"/>
        <end position="1312"/>
    </location>
</feature>
<accession>L8HFY6</accession>
<dbReference type="GO" id="GO:0005524">
    <property type="term" value="F:ATP binding"/>
    <property type="evidence" value="ECO:0007669"/>
    <property type="project" value="UniProtKB-UniRule"/>
</dbReference>
<dbReference type="PROSITE" id="PS00107">
    <property type="entry name" value="PROTEIN_KINASE_ATP"/>
    <property type="match status" value="2"/>
</dbReference>
<dbReference type="SMART" id="SM00220">
    <property type="entry name" value="S_TKc"/>
    <property type="match status" value="2"/>
</dbReference>
<feature type="domain" description="Guanylate cyclase" evidence="15">
    <location>
        <begin position="1067"/>
        <end position="1213"/>
    </location>
</feature>
<keyword evidence="6 11" id="KW-0547">Nucleotide-binding</keyword>
<gene>
    <name evidence="16" type="ORF">ACA1_333290</name>
</gene>
<feature type="compositionally biased region" description="Low complexity" evidence="12">
    <location>
        <begin position="1012"/>
        <end position="1052"/>
    </location>
</feature>
<evidence type="ECO:0000256" key="10">
    <source>
        <dbReference type="ARBA" id="ARBA00048679"/>
    </source>
</evidence>
<keyword evidence="13" id="KW-0472">Membrane</keyword>
<proteinExistence type="inferred from homology"/>
<dbReference type="InterPro" id="IPR011009">
    <property type="entry name" value="Kinase-like_dom_sf"/>
</dbReference>
<evidence type="ECO:0000256" key="1">
    <source>
        <dbReference type="ARBA" id="ARBA00004167"/>
    </source>
</evidence>
<dbReference type="EC" id="2.7.11.1" evidence="3"/>
<evidence type="ECO:0000313" key="16">
    <source>
        <dbReference type="EMBL" id="ELR24449.1"/>
    </source>
</evidence>
<sequence>MKRSDNHTGYQFKADNVILSYSSTSSVTTAAEQLASGAAAFVSVDGLIGEADRASFPSETTEVPVAGGAIVATYNLPGNSSLLMTVSGDQVLDGVTLARVWHGEIRQWNDSAIAALNPNATLPSNDITMSFAASGSDGITRLFRRALAAFNSTFTSADPAFADLLPAQEGRTYSAASATDRLDYVKNTAYSMTYVEYSSTVRGTLPYFSIKNRANKAVTPSTASVQAAMTDYAAALNSGDLTGDIFNGPGTNSWPMAYVVVASVRSSFTPSDGDCTVIQSLVELLSWTQVNDRAASAITTAKFFPLTTPYFKRVIDQLGSVVCGGSRALGDTAFLIGQGSSLQSVNDWVQTYSSDEFVLKYFTSNTVTALNSLAKGDLDFALGVKAGFGVAGLEQVQVFEGVTFGVFPVYNIPELVAYPALVLNTSILVDVYLNRIVALNPAHPLPHMPIRTIMQTSLSYITSVFTSALSAFDAEFNSTVGTAYNVSFPIQTANSNTLSVALSAAPLLALCGTTPYSLTWTQSGNVNRNATRFSMVNMLGNVVSVNATTVLSAVASQTNSTNGLYILSTGADSWPMVASLPFLLPLSSTVDCQKATALVDWIYWVSTSSQAFRLAARTDAVSSGQVPELQKRLLRSLSNVTCDGRHVLSAWSCISDGELCSGAGTCVEGKCNCDEGLVGTYCQMNATVSSSSDDALTITLAVALPVAFVGVACMTGMLVLVFLLARRGRSRREEWDIDWNDLEVGEELGMGGHGEVFKAKWRGTEVAVKMLAANVTVTKDMQRCFAGEVEVMAKLRHPNVVLFMAASTKPPKMCIVMEFMALGSLYDLLHNELIPELPFKLKIKMAFQAAKGMHFLHSSGIVHRDLKSLNLLLDAKWNVKVSDFGLTKFKSDMALGGGAGADNKGLGTIHWTAPEVLNETHDIDHVLADVYSFGIILWELLTRQQPYLGLSPAAVAVAVIRDGLRPKITAADVSEETHEFVELMKTCWHEDPTIRPTFLEIMTRLSSSVDKSRSSFTSRTSSSSSNSDSKVRSTSSIPTVSSSSSASSRASSGRGVAAFRPPEGEVAIVFTDITRAASLWEHNPAAMRDATMAHNDLMRSLIARHGGYEAGTGRERNTGEGSFCVVFTRAHDALRWCADVQRALLTVAWPDGLLTHPGAAEELWEGGYDERVVFRGLRVRMGVHAGHPRVLRDAMTRRVEYVGSTVNAAARMTALAHGGQVVVSQQARDKLATEAPATPGQSDQARAETENHNKRLKRLGRFELPDSPAGTMLYELKVAGLERRFFGGVSVEKDDDGTSDGSPEASHSSGSGKSHDGGESREVQEVVGEGMAFKEDQFLTSANLCRWVIDFKVVQLGDQVGMGSYGVVHRGKWKGVEVAVKKFIKQKLDERRMLEFRAEMAFLSELHHPNIVLFIGACMKPPNLCIVTEFVKRGSLGEIISDHTVKLSWVQKMGMLKSAALGINYLHSLSPVIVHRDLKPSNLLVDENWNVKVADFGFARIKEENVTMTRCGTPCWTAPEVIRGEKYSEKADVYSFGVVMWEVATRKQPFAGRNFMGVSLDVLEGKRPKVPSDLPPAFKKLLKRSWHAEANKRPTMEEIIEALDAQAAGALAGSPDNAV</sequence>
<dbReference type="STRING" id="1257118.L8HFY6"/>
<dbReference type="PRINTS" id="PR00109">
    <property type="entry name" value="TYRKINASE"/>
</dbReference>
<dbReference type="RefSeq" id="XP_004355023.1">
    <property type="nucleotide sequence ID" value="XM_004354971.1"/>
</dbReference>
<evidence type="ECO:0000256" key="6">
    <source>
        <dbReference type="ARBA" id="ARBA00022741"/>
    </source>
</evidence>
<dbReference type="CDD" id="cd13999">
    <property type="entry name" value="STKc_MAP3K-like"/>
    <property type="match status" value="2"/>
</dbReference>
<evidence type="ECO:0000256" key="3">
    <source>
        <dbReference type="ARBA" id="ARBA00012513"/>
    </source>
</evidence>
<comment type="subcellular location">
    <subcellularLocation>
        <location evidence="1">Membrane</location>
        <topology evidence="1">Single-pass membrane protein</topology>
    </subcellularLocation>
</comment>
<dbReference type="OrthoDB" id="4062651at2759"/>
<keyword evidence="13" id="KW-0812">Transmembrane</keyword>
<dbReference type="EMBL" id="KB007819">
    <property type="protein sequence ID" value="ELR24449.1"/>
    <property type="molecule type" value="Genomic_DNA"/>
</dbReference>
<dbReference type="SUPFAM" id="SSF53850">
    <property type="entry name" value="Periplasmic binding protein-like II"/>
    <property type="match status" value="2"/>
</dbReference>
<dbReference type="InterPro" id="IPR029787">
    <property type="entry name" value="Nucleotide_cyclase"/>
</dbReference>
<keyword evidence="13" id="KW-1133">Transmembrane helix</keyword>
<dbReference type="GeneID" id="14925472"/>
<comment type="catalytic activity">
    <reaction evidence="9">
        <text>L-threonyl-[protein] + ATP = O-phospho-L-threonyl-[protein] + ADP + H(+)</text>
        <dbReference type="Rhea" id="RHEA:46608"/>
        <dbReference type="Rhea" id="RHEA-COMP:11060"/>
        <dbReference type="Rhea" id="RHEA-COMP:11605"/>
        <dbReference type="ChEBI" id="CHEBI:15378"/>
        <dbReference type="ChEBI" id="CHEBI:30013"/>
        <dbReference type="ChEBI" id="CHEBI:30616"/>
        <dbReference type="ChEBI" id="CHEBI:61977"/>
        <dbReference type="ChEBI" id="CHEBI:456216"/>
        <dbReference type="EC" id="2.7.11.1"/>
    </reaction>
</comment>
<dbReference type="Gene3D" id="3.40.190.10">
    <property type="entry name" value="Periplasmic binding protein-like II"/>
    <property type="match status" value="4"/>
</dbReference>
<comment type="similarity">
    <text evidence="2">Belongs to the protein kinase superfamily. TKL Ser/Thr protein kinase family.</text>
</comment>
<dbReference type="VEuPathDB" id="AmoebaDB:ACA1_333290"/>
<feature type="region of interest" description="Disordered" evidence="12">
    <location>
        <begin position="1291"/>
        <end position="1323"/>
    </location>
</feature>
<dbReference type="SUPFAM" id="SSF55073">
    <property type="entry name" value="Nucleotide cyclase"/>
    <property type="match status" value="1"/>
</dbReference>
<evidence type="ECO:0000256" key="2">
    <source>
        <dbReference type="ARBA" id="ARBA00005843"/>
    </source>
</evidence>
<dbReference type="PROSITE" id="PS50125">
    <property type="entry name" value="GUANYLATE_CYCLASE_2"/>
    <property type="match status" value="1"/>
</dbReference>
<dbReference type="PROSITE" id="PS50011">
    <property type="entry name" value="PROTEIN_KINASE_DOM"/>
    <property type="match status" value="2"/>
</dbReference>
<feature type="region of interest" description="Disordered" evidence="12">
    <location>
        <begin position="1227"/>
        <end position="1263"/>
    </location>
</feature>
<feature type="binding site" evidence="11">
    <location>
        <position position="769"/>
    </location>
    <ligand>
        <name>ATP</name>
        <dbReference type="ChEBI" id="CHEBI:30616"/>
    </ligand>
</feature>
<dbReference type="InterPro" id="IPR000719">
    <property type="entry name" value="Prot_kinase_dom"/>
</dbReference>
<organism evidence="16 17">
    <name type="scientific">Acanthamoeba castellanii (strain ATCC 30010 / Neff)</name>
    <dbReference type="NCBI Taxonomy" id="1257118"/>
    <lineage>
        <taxon>Eukaryota</taxon>
        <taxon>Amoebozoa</taxon>
        <taxon>Discosea</taxon>
        <taxon>Longamoebia</taxon>
        <taxon>Centramoebida</taxon>
        <taxon>Acanthamoebidae</taxon>
        <taxon>Acanthamoeba</taxon>
    </lineage>
</organism>
<dbReference type="Gene3D" id="2.10.25.10">
    <property type="entry name" value="Laminin"/>
    <property type="match status" value="1"/>
</dbReference>
<dbReference type="InterPro" id="IPR001245">
    <property type="entry name" value="Ser-Thr/Tyr_kinase_cat_dom"/>
</dbReference>
<dbReference type="CDD" id="cd07302">
    <property type="entry name" value="CHD"/>
    <property type="match status" value="1"/>
</dbReference>
<keyword evidence="5" id="KW-0808">Transferase</keyword>
<feature type="region of interest" description="Disordered" evidence="12">
    <location>
        <begin position="1012"/>
        <end position="1057"/>
    </location>
</feature>
<evidence type="ECO:0000313" key="17">
    <source>
        <dbReference type="Proteomes" id="UP000011083"/>
    </source>
</evidence>
<feature type="transmembrane region" description="Helical" evidence="13">
    <location>
        <begin position="698"/>
        <end position="725"/>
    </location>
</feature>
<reference evidence="16 17" key="1">
    <citation type="journal article" date="2013" name="Genome Biol.">
        <title>Genome of Acanthamoeba castellanii highlights extensive lateral gene transfer and early evolution of tyrosine kinase signaling.</title>
        <authorList>
            <person name="Clarke M."/>
            <person name="Lohan A.J."/>
            <person name="Liu B."/>
            <person name="Lagkouvardos I."/>
            <person name="Roy S."/>
            <person name="Zafar N."/>
            <person name="Bertelli C."/>
            <person name="Schilde C."/>
            <person name="Kianianmomeni A."/>
            <person name="Burglin T.R."/>
            <person name="Frech C."/>
            <person name="Turcotte B."/>
            <person name="Kopec K.O."/>
            <person name="Synnott J.M."/>
            <person name="Choo C."/>
            <person name="Paponov I."/>
            <person name="Finkler A."/>
            <person name="Soon Heng Tan C."/>
            <person name="Hutchins A.P."/>
            <person name="Weinmeier T."/>
            <person name="Rattei T."/>
            <person name="Chu J.S."/>
            <person name="Gimenez G."/>
            <person name="Irimia M."/>
            <person name="Rigden D.J."/>
            <person name="Fitzpatrick D.A."/>
            <person name="Lorenzo-Morales J."/>
            <person name="Bateman A."/>
            <person name="Chiu C.H."/>
            <person name="Tang P."/>
            <person name="Hegemann P."/>
            <person name="Fromm H."/>
            <person name="Raoult D."/>
            <person name="Greub G."/>
            <person name="Miranda-Saavedra D."/>
            <person name="Chen N."/>
            <person name="Nash P."/>
            <person name="Ginger M.L."/>
            <person name="Horn M."/>
            <person name="Schaap P."/>
            <person name="Caler L."/>
            <person name="Loftus B."/>
        </authorList>
    </citation>
    <scope>NUCLEOTIDE SEQUENCE [LARGE SCALE GENOMIC DNA]</scope>
    <source>
        <strain evidence="16 17">Neff</strain>
    </source>
</reference>
<evidence type="ECO:0000256" key="12">
    <source>
        <dbReference type="SAM" id="MobiDB-lite"/>
    </source>
</evidence>
<dbReference type="GO" id="GO:0016020">
    <property type="term" value="C:membrane"/>
    <property type="evidence" value="ECO:0007669"/>
    <property type="project" value="UniProtKB-SubCell"/>
</dbReference>
<evidence type="ECO:0000256" key="8">
    <source>
        <dbReference type="ARBA" id="ARBA00022840"/>
    </source>
</evidence>
<dbReference type="GO" id="GO:0009190">
    <property type="term" value="P:cyclic nucleotide biosynthetic process"/>
    <property type="evidence" value="ECO:0007669"/>
    <property type="project" value="InterPro"/>
</dbReference>
<keyword evidence="8 11" id="KW-0067">ATP-binding</keyword>
<feature type="domain" description="Protein kinase" evidence="14">
    <location>
        <begin position="742"/>
        <end position="1009"/>
    </location>
</feature>
<evidence type="ECO:0000259" key="14">
    <source>
        <dbReference type="PROSITE" id="PS50011"/>
    </source>
</evidence>
<dbReference type="InterPro" id="IPR017441">
    <property type="entry name" value="Protein_kinase_ATP_BS"/>
</dbReference>
<feature type="compositionally biased region" description="Basic and acidic residues" evidence="12">
    <location>
        <begin position="1313"/>
        <end position="1323"/>
    </location>
</feature>
<dbReference type="Pfam" id="PF00211">
    <property type="entry name" value="Guanylate_cyc"/>
    <property type="match status" value="1"/>
</dbReference>
<keyword evidence="7 16" id="KW-0418">Kinase</keyword>
<comment type="catalytic activity">
    <reaction evidence="10">
        <text>L-seryl-[protein] + ATP = O-phospho-L-seryl-[protein] + ADP + H(+)</text>
        <dbReference type="Rhea" id="RHEA:17989"/>
        <dbReference type="Rhea" id="RHEA-COMP:9863"/>
        <dbReference type="Rhea" id="RHEA-COMP:11604"/>
        <dbReference type="ChEBI" id="CHEBI:15378"/>
        <dbReference type="ChEBI" id="CHEBI:29999"/>
        <dbReference type="ChEBI" id="CHEBI:30616"/>
        <dbReference type="ChEBI" id="CHEBI:83421"/>
        <dbReference type="ChEBI" id="CHEBI:456216"/>
        <dbReference type="EC" id="2.7.11.1"/>
    </reaction>
</comment>
<protein>
    <recommendedName>
        <fullName evidence="3">non-specific serine/threonine protein kinase</fullName>
        <ecNumber evidence="3">2.7.11.1</ecNumber>
    </recommendedName>
</protein>
<dbReference type="SUPFAM" id="SSF56112">
    <property type="entry name" value="Protein kinase-like (PK-like)"/>
    <property type="match status" value="2"/>
</dbReference>
<feature type="domain" description="Protein kinase" evidence="14">
    <location>
        <begin position="1354"/>
        <end position="1607"/>
    </location>
</feature>
<dbReference type="Gene3D" id="1.10.510.10">
    <property type="entry name" value="Transferase(Phosphotransferase) domain 1"/>
    <property type="match status" value="2"/>
</dbReference>
<evidence type="ECO:0000256" key="13">
    <source>
        <dbReference type="SAM" id="Phobius"/>
    </source>
</evidence>
<evidence type="ECO:0000256" key="9">
    <source>
        <dbReference type="ARBA" id="ARBA00047899"/>
    </source>
</evidence>
<dbReference type="Pfam" id="PF07714">
    <property type="entry name" value="PK_Tyr_Ser-Thr"/>
    <property type="match status" value="2"/>
</dbReference>
<keyword evidence="17" id="KW-1185">Reference proteome</keyword>
<dbReference type="PANTHER" id="PTHR44329:SF298">
    <property type="entry name" value="MIXED LINEAGE KINASE DOMAIN-LIKE PROTEIN"/>
    <property type="match status" value="1"/>
</dbReference>
<evidence type="ECO:0000256" key="5">
    <source>
        <dbReference type="ARBA" id="ARBA00022679"/>
    </source>
</evidence>
<dbReference type="GO" id="GO:0004674">
    <property type="term" value="F:protein serine/threonine kinase activity"/>
    <property type="evidence" value="ECO:0007669"/>
    <property type="project" value="UniProtKB-KW"/>
</dbReference>
<evidence type="ECO:0000256" key="4">
    <source>
        <dbReference type="ARBA" id="ARBA00022527"/>
    </source>
</evidence>
<keyword evidence="4 16" id="KW-0723">Serine/threonine-protein kinase</keyword>
<name>L8HFY6_ACACF</name>
<dbReference type="InterPro" id="IPR001054">
    <property type="entry name" value="A/G_cyclase"/>
</dbReference>
<dbReference type="KEGG" id="acan:ACA1_333290"/>
<dbReference type="InterPro" id="IPR051681">
    <property type="entry name" value="Ser/Thr_Kinases-Pseudokinases"/>
</dbReference>